<keyword evidence="2" id="KW-1185">Reference proteome</keyword>
<evidence type="ECO:0000313" key="1">
    <source>
        <dbReference type="EMBL" id="MCI51933.1"/>
    </source>
</evidence>
<accession>A0A392SSU4</accession>
<organism evidence="1 2">
    <name type="scientific">Trifolium medium</name>
    <dbReference type="NCBI Taxonomy" id="97028"/>
    <lineage>
        <taxon>Eukaryota</taxon>
        <taxon>Viridiplantae</taxon>
        <taxon>Streptophyta</taxon>
        <taxon>Embryophyta</taxon>
        <taxon>Tracheophyta</taxon>
        <taxon>Spermatophyta</taxon>
        <taxon>Magnoliopsida</taxon>
        <taxon>eudicotyledons</taxon>
        <taxon>Gunneridae</taxon>
        <taxon>Pentapetalae</taxon>
        <taxon>rosids</taxon>
        <taxon>fabids</taxon>
        <taxon>Fabales</taxon>
        <taxon>Fabaceae</taxon>
        <taxon>Papilionoideae</taxon>
        <taxon>50 kb inversion clade</taxon>
        <taxon>NPAAA clade</taxon>
        <taxon>Hologalegina</taxon>
        <taxon>IRL clade</taxon>
        <taxon>Trifolieae</taxon>
        <taxon>Trifolium</taxon>
    </lineage>
</organism>
<reference evidence="1 2" key="1">
    <citation type="journal article" date="2018" name="Front. Plant Sci.">
        <title>Red Clover (Trifolium pratense) and Zigzag Clover (T. medium) - A Picture of Genomic Similarities and Differences.</title>
        <authorList>
            <person name="Dluhosova J."/>
            <person name="Istvanek J."/>
            <person name="Nedelnik J."/>
            <person name="Repkova J."/>
        </authorList>
    </citation>
    <scope>NUCLEOTIDE SEQUENCE [LARGE SCALE GENOMIC DNA]</scope>
    <source>
        <strain evidence="2">cv. 10/8</strain>
        <tissue evidence="1">Leaf</tissue>
    </source>
</reference>
<name>A0A392SSU4_9FABA</name>
<feature type="non-terminal residue" evidence="1">
    <location>
        <position position="1"/>
    </location>
</feature>
<dbReference type="Proteomes" id="UP000265520">
    <property type="component" value="Unassembled WGS sequence"/>
</dbReference>
<evidence type="ECO:0000313" key="2">
    <source>
        <dbReference type="Proteomes" id="UP000265520"/>
    </source>
</evidence>
<comment type="caution">
    <text evidence="1">The sequence shown here is derived from an EMBL/GenBank/DDBJ whole genome shotgun (WGS) entry which is preliminary data.</text>
</comment>
<feature type="non-terminal residue" evidence="1">
    <location>
        <position position="98"/>
    </location>
</feature>
<sequence>LSSEIERLKKAREDDAAAAKREYDVVVGEMDAMKKKHTEDKYLLARNIQLLTLTRNAFMVACFKTGRDLWDLQNENDDLEEANEGLKQAMADKYFEGF</sequence>
<proteinExistence type="predicted"/>
<dbReference type="AlphaFoldDB" id="A0A392SSU4"/>
<dbReference type="EMBL" id="LXQA010439568">
    <property type="protein sequence ID" value="MCI51933.1"/>
    <property type="molecule type" value="Genomic_DNA"/>
</dbReference>
<protein>
    <submittedName>
        <fullName evidence="1">Uncharacterized protein</fullName>
    </submittedName>
</protein>